<protein>
    <submittedName>
        <fullName evidence="1">Uncharacterized protein</fullName>
    </submittedName>
</protein>
<dbReference type="AlphaFoldDB" id="A0A644YZH4"/>
<comment type="caution">
    <text evidence="1">The sequence shown here is derived from an EMBL/GenBank/DDBJ whole genome shotgun (WGS) entry which is preliminary data.</text>
</comment>
<evidence type="ECO:0000313" key="1">
    <source>
        <dbReference type="EMBL" id="MPM31883.1"/>
    </source>
</evidence>
<name>A0A644YZH4_9ZZZZ</name>
<accession>A0A644YZH4</accession>
<sequence length="61" mass="6354">MASSLEARTTTLSVLALGGRAQIGSGRGGAVLVLPPSWVRADCSDRYPVMDAGYPTRADCE</sequence>
<proteinExistence type="predicted"/>
<dbReference type="EMBL" id="VSSQ01006203">
    <property type="protein sequence ID" value="MPM31883.1"/>
    <property type="molecule type" value="Genomic_DNA"/>
</dbReference>
<gene>
    <name evidence="1" type="ORF">SDC9_78440</name>
</gene>
<organism evidence="1">
    <name type="scientific">bioreactor metagenome</name>
    <dbReference type="NCBI Taxonomy" id="1076179"/>
    <lineage>
        <taxon>unclassified sequences</taxon>
        <taxon>metagenomes</taxon>
        <taxon>ecological metagenomes</taxon>
    </lineage>
</organism>
<reference evidence="1" key="1">
    <citation type="submission" date="2019-08" db="EMBL/GenBank/DDBJ databases">
        <authorList>
            <person name="Kucharzyk K."/>
            <person name="Murdoch R.W."/>
            <person name="Higgins S."/>
            <person name="Loffler F."/>
        </authorList>
    </citation>
    <scope>NUCLEOTIDE SEQUENCE</scope>
</reference>